<dbReference type="PANTHER" id="PTHR46268:SF6">
    <property type="entry name" value="UNIVERSAL STRESS PROTEIN UP12"/>
    <property type="match status" value="1"/>
</dbReference>
<dbReference type="InterPro" id="IPR006015">
    <property type="entry name" value="Universal_stress_UspA"/>
</dbReference>
<proteinExistence type="inferred from homology"/>
<comment type="caution">
    <text evidence="3">The sequence shown here is derived from an EMBL/GenBank/DDBJ whole genome shotgun (WGS) entry which is preliminary data.</text>
</comment>
<name>A0A5C8K580_9BACT</name>
<keyword evidence="4" id="KW-1185">Reference proteome</keyword>
<organism evidence="3 4">
    <name type="scientific">Pontibacter qinzhouensis</name>
    <dbReference type="NCBI Taxonomy" id="2603253"/>
    <lineage>
        <taxon>Bacteria</taxon>
        <taxon>Pseudomonadati</taxon>
        <taxon>Bacteroidota</taxon>
        <taxon>Cytophagia</taxon>
        <taxon>Cytophagales</taxon>
        <taxon>Hymenobacteraceae</taxon>
        <taxon>Pontibacter</taxon>
    </lineage>
</organism>
<dbReference type="RefSeq" id="WP_147922228.1">
    <property type="nucleotide sequence ID" value="NZ_VRTY01000047.1"/>
</dbReference>
<dbReference type="Pfam" id="PF00582">
    <property type="entry name" value="Usp"/>
    <property type="match status" value="2"/>
</dbReference>
<dbReference type="CDD" id="cd00293">
    <property type="entry name" value="USP-like"/>
    <property type="match status" value="2"/>
</dbReference>
<reference evidence="3 4" key="1">
    <citation type="submission" date="2019-08" db="EMBL/GenBank/DDBJ databases">
        <authorList>
            <person name="Shi S."/>
        </authorList>
    </citation>
    <scope>NUCLEOTIDE SEQUENCE [LARGE SCALE GENOMIC DNA]</scope>
    <source>
        <strain evidence="3 4">GY10130</strain>
    </source>
</reference>
<dbReference type="AlphaFoldDB" id="A0A5C8K580"/>
<dbReference type="PRINTS" id="PR01438">
    <property type="entry name" value="UNVRSLSTRESS"/>
</dbReference>
<sequence>MKNILVPTDFSAIAHNAFLYALEVAQQQGAQITLVHVFHYPILSPIPHQQQVAIAMLEHKMLRKLEGFANDTWQKFSASKKRANTKSGGTSASVKPVTITPVCRFGLTVPEILQVIQEYKTDFVVMGMRGTGLLEQAFLGSTTLQLIQQSHLPVMAIPADQVFSGLKSIVFAVDLARFPTKQMLRPLQHLLAAFKCQLHVLHVYRSHIQKEEREKAFAALNNVERYFHNLPYKLFFKEKEDVAEGILQYVATEQADLLVLSPSQHSFLDRLLNKSVTGKVAAQASVPLLALPGKAAPAFDSTKTTKVLQEVA</sequence>
<evidence type="ECO:0000256" key="1">
    <source>
        <dbReference type="ARBA" id="ARBA00008791"/>
    </source>
</evidence>
<dbReference type="PANTHER" id="PTHR46268">
    <property type="entry name" value="STRESS RESPONSE PROTEIN NHAX"/>
    <property type="match status" value="1"/>
</dbReference>
<accession>A0A5C8K580</accession>
<evidence type="ECO:0000259" key="2">
    <source>
        <dbReference type="Pfam" id="PF00582"/>
    </source>
</evidence>
<dbReference type="InterPro" id="IPR006016">
    <property type="entry name" value="UspA"/>
</dbReference>
<dbReference type="EMBL" id="VRTY01000047">
    <property type="protein sequence ID" value="TXK44842.1"/>
    <property type="molecule type" value="Genomic_DNA"/>
</dbReference>
<dbReference type="SUPFAM" id="SSF52402">
    <property type="entry name" value="Adenine nucleotide alpha hydrolases-like"/>
    <property type="match status" value="2"/>
</dbReference>
<gene>
    <name evidence="3" type="ORF">FVR03_13215</name>
</gene>
<protein>
    <submittedName>
        <fullName evidence="3">Universal stress protein</fullName>
    </submittedName>
</protein>
<dbReference type="Proteomes" id="UP000321926">
    <property type="component" value="Unassembled WGS sequence"/>
</dbReference>
<evidence type="ECO:0000313" key="3">
    <source>
        <dbReference type="EMBL" id="TXK44842.1"/>
    </source>
</evidence>
<evidence type="ECO:0000313" key="4">
    <source>
        <dbReference type="Proteomes" id="UP000321926"/>
    </source>
</evidence>
<dbReference type="Gene3D" id="3.40.50.620">
    <property type="entry name" value="HUPs"/>
    <property type="match status" value="2"/>
</dbReference>
<dbReference type="InterPro" id="IPR014729">
    <property type="entry name" value="Rossmann-like_a/b/a_fold"/>
</dbReference>
<dbReference type="OrthoDB" id="1522603at2"/>
<feature type="domain" description="UspA" evidence="2">
    <location>
        <begin position="1"/>
        <end position="158"/>
    </location>
</feature>
<comment type="similarity">
    <text evidence="1">Belongs to the universal stress protein A family.</text>
</comment>
<feature type="domain" description="UspA" evidence="2">
    <location>
        <begin position="167"/>
        <end position="291"/>
    </location>
</feature>